<evidence type="ECO:0000313" key="2">
    <source>
        <dbReference type="Proteomes" id="UP001601442"/>
    </source>
</evidence>
<dbReference type="Proteomes" id="UP001601442">
    <property type="component" value="Unassembled WGS sequence"/>
</dbReference>
<accession>A0ABW6PF24</accession>
<evidence type="ECO:0000313" key="1">
    <source>
        <dbReference type="EMBL" id="MFF0501790.1"/>
    </source>
</evidence>
<name>A0ABW6PF24_9NOCA</name>
<dbReference type="InterPro" id="IPR036265">
    <property type="entry name" value="HIT-like_sf"/>
</dbReference>
<dbReference type="RefSeq" id="WP_387401790.1">
    <property type="nucleotide sequence ID" value="NZ_JBIAMT010000011.1"/>
</dbReference>
<evidence type="ECO:0008006" key="3">
    <source>
        <dbReference type="Google" id="ProtNLM"/>
    </source>
</evidence>
<gene>
    <name evidence="1" type="ORF">ACFYU5_35750</name>
</gene>
<dbReference type="Gene3D" id="3.30.428.10">
    <property type="entry name" value="HIT-like"/>
    <property type="match status" value="1"/>
</dbReference>
<sequence length="153" mass="16967">MTASCRICAADNADESAIVFRDDLWTAHIVPGFDVPGWFFLRTIRHAERLVGLDDNELATFARRARDLTAAVTSATGSEAAYMLMFGDNNPHFHVLIAARGAEVSADRRGPDIMKLRYEQTPEHAARAMELVPKVRQVYQEMACADEATAKGR</sequence>
<reference evidence="1 2" key="1">
    <citation type="submission" date="2024-10" db="EMBL/GenBank/DDBJ databases">
        <title>The Natural Products Discovery Center: Release of the First 8490 Sequenced Strains for Exploring Actinobacteria Biosynthetic Diversity.</title>
        <authorList>
            <person name="Kalkreuter E."/>
            <person name="Kautsar S.A."/>
            <person name="Yang D."/>
            <person name="Bader C.D."/>
            <person name="Teijaro C.N."/>
            <person name="Fluegel L."/>
            <person name="Davis C.M."/>
            <person name="Simpson J.R."/>
            <person name="Lauterbach L."/>
            <person name="Steele A.D."/>
            <person name="Gui C."/>
            <person name="Meng S."/>
            <person name="Li G."/>
            <person name="Viehrig K."/>
            <person name="Ye F."/>
            <person name="Su P."/>
            <person name="Kiefer A.F."/>
            <person name="Nichols A."/>
            <person name="Cepeda A.J."/>
            <person name="Yan W."/>
            <person name="Fan B."/>
            <person name="Jiang Y."/>
            <person name="Adhikari A."/>
            <person name="Zheng C.-J."/>
            <person name="Schuster L."/>
            <person name="Cowan T.M."/>
            <person name="Smanski M.J."/>
            <person name="Chevrette M.G."/>
            <person name="De Carvalho L.P.S."/>
            <person name="Shen B."/>
        </authorList>
    </citation>
    <scope>NUCLEOTIDE SEQUENCE [LARGE SCALE GENOMIC DNA]</scope>
    <source>
        <strain evidence="1 2">NPDC004119</strain>
    </source>
</reference>
<keyword evidence="2" id="KW-1185">Reference proteome</keyword>
<dbReference type="EMBL" id="JBIAMT010000011">
    <property type="protein sequence ID" value="MFF0501790.1"/>
    <property type="molecule type" value="Genomic_DNA"/>
</dbReference>
<protein>
    <recommendedName>
        <fullName evidence="3">Diadenosine tetraphosphate hydrolase</fullName>
    </recommendedName>
</protein>
<comment type="caution">
    <text evidence="1">The sequence shown here is derived from an EMBL/GenBank/DDBJ whole genome shotgun (WGS) entry which is preliminary data.</text>
</comment>
<proteinExistence type="predicted"/>
<organism evidence="1 2">
    <name type="scientific">Nocardia aobensis</name>
    <dbReference type="NCBI Taxonomy" id="257277"/>
    <lineage>
        <taxon>Bacteria</taxon>
        <taxon>Bacillati</taxon>
        <taxon>Actinomycetota</taxon>
        <taxon>Actinomycetes</taxon>
        <taxon>Mycobacteriales</taxon>
        <taxon>Nocardiaceae</taxon>
        <taxon>Nocardia</taxon>
    </lineage>
</organism>
<dbReference type="SUPFAM" id="SSF54197">
    <property type="entry name" value="HIT-like"/>
    <property type="match status" value="1"/>
</dbReference>